<dbReference type="InterPro" id="IPR013120">
    <property type="entry name" value="FAR_NAD-bd"/>
</dbReference>
<dbReference type="SUPFAM" id="SSF51735">
    <property type="entry name" value="NAD(P)-binding Rossmann-fold domains"/>
    <property type="match status" value="1"/>
</dbReference>
<dbReference type="EMBL" id="JAAOAQ010000088">
    <property type="protein sequence ID" value="KAF5568215.1"/>
    <property type="molecule type" value="Genomic_DNA"/>
</dbReference>
<dbReference type="InterPro" id="IPR051414">
    <property type="entry name" value="Adenylate-forming_Reductase"/>
</dbReference>
<evidence type="ECO:0000259" key="3">
    <source>
        <dbReference type="PROSITE" id="PS50075"/>
    </source>
</evidence>
<keyword evidence="1" id="KW-0596">Phosphopantetheine</keyword>
<evidence type="ECO:0000313" key="5">
    <source>
        <dbReference type="Proteomes" id="UP000582016"/>
    </source>
</evidence>
<organism evidence="4 5">
    <name type="scientific">Fusarium phyllophilum</name>
    <dbReference type="NCBI Taxonomy" id="47803"/>
    <lineage>
        <taxon>Eukaryota</taxon>
        <taxon>Fungi</taxon>
        <taxon>Dikarya</taxon>
        <taxon>Ascomycota</taxon>
        <taxon>Pezizomycotina</taxon>
        <taxon>Sordariomycetes</taxon>
        <taxon>Hypocreomycetidae</taxon>
        <taxon>Hypocreales</taxon>
        <taxon>Nectriaceae</taxon>
        <taxon>Fusarium</taxon>
        <taxon>Fusarium fujikuroi species complex</taxon>
    </lineage>
</organism>
<reference evidence="4 5" key="1">
    <citation type="submission" date="2020-05" db="EMBL/GenBank/DDBJ databases">
        <title>Identification and distribution of gene clusters putatively required for synthesis of sphingolipid metabolism inhibitors in phylogenetically diverse species of the filamentous fungus Fusarium.</title>
        <authorList>
            <person name="Kim H.-S."/>
            <person name="Busman M."/>
            <person name="Brown D.W."/>
            <person name="Divon H."/>
            <person name="Uhlig S."/>
            <person name="Proctor R.H."/>
        </authorList>
    </citation>
    <scope>NUCLEOTIDE SEQUENCE [LARGE SCALE GENOMIC DNA]</scope>
    <source>
        <strain evidence="4 5">NRRL 13617</strain>
    </source>
</reference>
<accession>A0A8H5K5P4</accession>
<dbReference type="InterPro" id="IPR036736">
    <property type="entry name" value="ACP-like_sf"/>
</dbReference>
<dbReference type="PROSITE" id="PS50075">
    <property type="entry name" value="CARRIER"/>
    <property type="match status" value="1"/>
</dbReference>
<keyword evidence="5" id="KW-1185">Reference proteome</keyword>
<dbReference type="InterPro" id="IPR009081">
    <property type="entry name" value="PP-bd_ACP"/>
</dbReference>
<keyword evidence="2" id="KW-0597">Phosphoprotein</keyword>
<dbReference type="OrthoDB" id="329835at2759"/>
<protein>
    <submittedName>
        <fullName evidence="4">Polyketide synthase</fullName>
    </submittedName>
</protein>
<evidence type="ECO:0000256" key="2">
    <source>
        <dbReference type="ARBA" id="ARBA00022553"/>
    </source>
</evidence>
<dbReference type="Gene3D" id="3.40.50.720">
    <property type="entry name" value="NAD(P)-binding Rossmann-like Domain"/>
    <property type="match status" value="2"/>
</dbReference>
<name>A0A8H5K5P4_9HYPO</name>
<dbReference type="Proteomes" id="UP000582016">
    <property type="component" value="Unassembled WGS sequence"/>
</dbReference>
<dbReference type="PANTHER" id="PTHR43439">
    <property type="entry name" value="PHENYLACETATE-COENZYME A LIGASE"/>
    <property type="match status" value="1"/>
</dbReference>
<dbReference type="Pfam" id="PF00550">
    <property type="entry name" value="PP-binding"/>
    <property type="match status" value="1"/>
</dbReference>
<evidence type="ECO:0000313" key="4">
    <source>
        <dbReference type="EMBL" id="KAF5568215.1"/>
    </source>
</evidence>
<sequence>MSRILVRVTKDKSFVRSTALPLSLSAQPLATLDGPINSVMAPPPSLPKTNEAKILTARPTSGLHDITKEVYNVVASVSGIEAGEMSLDSEMADLGIDLLMGMELVREIGNTFHCTFDHSEMMVVTSLGELVACVMNVLARAREDGKYMETEDNNDDTATGKSDVLFADSGVEESGTDISTPDDALDFSSKNQDLVSDLPVLAAKLINWGDVAARETEALRLVATYTADWELTALEAAMNGTISMHLSSGAVVVVTGALGSLGSHIVQKLAERPDVATVVCINRAPISATRPLKSFEPQIKVMRNLLDLARDMATAGTAPRRIGFEFILLIGVTGFSAESQVLEQAMPMAAVIPSGYNEGKWVCEPMLSDTLRRHPRLFRAMVARPGQISGLTVSGFWNPIEHFFFVVKSAQALKAFPDLRGVLHWLPVDKSASVMVDLLNIDNRNDAAEAYPVYHVDNPIGQPWKEMLTVLAAALDIPPHGIVPFKEWIERVCQSSLPPSENPASLALGFLEGHFEWMACGGIILDT</sequence>
<dbReference type="AlphaFoldDB" id="A0A8H5K5P4"/>
<evidence type="ECO:0000256" key="1">
    <source>
        <dbReference type="ARBA" id="ARBA00022450"/>
    </source>
</evidence>
<dbReference type="Pfam" id="PF07993">
    <property type="entry name" value="NAD_binding_4"/>
    <property type="match status" value="1"/>
</dbReference>
<proteinExistence type="predicted"/>
<dbReference type="PANTHER" id="PTHR43439:SF2">
    <property type="entry name" value="ENZYME, PUTATIVE (JCVI)-RELATED"/>
    <property type="match status" value="1"/>
</dbReference>
<dbReference type="SUPFAM" id="SSF47336">
    <property type="entry name" value="ACP-like"/>
    <property type="match status" value="1"/>
</dbReference>
<feature type="domain" description="Carrier" evidence="3">
    <location>
        <begin position="61"/>
        <end position="138"/>
    </location>
</feature>
<gene>
    <name evidence="4" type="ORF">FPHYL_2906</name>
</gene>
<dbReference type="Gene3D" id="1.10.1200.10">
    <property type="entry name" value="ACP-like"/>
    <property type="match status" value="1"/>
</dbReference>
<comment type="caution">
    <text evidence="4">The sequence shown here is derived from an EMBL/GenBank/DDBJ whole genome shotgun (WGS) entry which is preliminary data.</text>
</comment>
<dbReference type="InterPro" id="IPR036291">
    <property type="entry name" value="NAD(P)-bd_dom_sf"/>
</dbReference>